<keyword evidence="1" id="KW-1133">Transmembrane helix</keyword>
<keyword evidence="1" id="KW-0472">Membrane</keyword>
<name>A0A7Y6A0G5_9CELL</name>
<keyword evidence="4" id="KW-1185">Reference proteome</keyword>
<dbReference type="AlphaFoldDB" id="A0A7Y6A0G5"/>
<feature type="transmembrane region" description="Helical" evidence="1">
    <location>
        <begin position="196"/>
        <end position="217"/>
    </location>
</feature>
<evidence type="ECO:0000256" key="1">
    <source>
        <dbReference type="SAM" id="Phobius"/>
    </source>
</evidence>
<evidence type="ECO:0000313" key="4">
    <source>
        <dbReference type="Proteomes" id="UP000565724"/>
    </source>
</evidence>
<dbReference type="InterPro" id="IPR009597">
    <property type="entry name" value="DUF1206"/>
</dbReference>
<reference evidence="3 4" key="1">
    <citation type="submission" date="2020-05" db="EMBL/GenBank/DDBJ databases">
        <title>Genome Sequencing of Type Strains.</title>
        <authorList>
            <person name="Lemaire J.F."/>
            <person name="Inderbitzin P."/>
            <person name="Gregorio O.A."/>
            <person name="Collins S.B."/>
            <person name="Wespe N."/>
            <person name="Knight-Connoni V."/>
        </authorList>
    </citation>
    <scope>NUCLEOTIDE SEQUENCE [LARGE SCALE GENOMIC DNA]</scope>
    <source>
        <strain evidence="3 4">ATCC 25174</strain>
    </source>
</reference>
<feature type="transmembrane region" description="Helical" evidence="1">
    <location>
        <begin position="237"/>
        <end position="258"/>
    </location>
</feature>
<feature type="domain" description="DUF1206" evidence="2">
    <location>
        <begin position="102"/>
        <end position="169"/>
    </location>
</feature>
<evidence type="ECO:0000313" key="3">
    <source>
        <dbReference type="EMBL" id="NUU16189.1"/>
    </source>
</evidence>
<feature type="transmembrane region" description="Helical" evidence="1">
    <location>
        <begin position="60"/>
        <end position="82"/>
    </location>
</feature>
<feature type="transmembrane region" description="Helical" evidence="1">
    <location>
        <begin position="21"/>
        <end position="40"/>
    </location>
</feature>
<sequence>MATSSTENAQRGWELAARAGYAVSGVLHILIGVLALRVALGSGGEQADQSGALGTIAATPFGSVVLWFSVVAFLALGAWQVAKAIHGSPSGGGSGGAGERAKAAGRAVVYLALALTALSFARGGGSSSSAQTADATAKLMGAPGGRLLVAALGLAIVAVGAYHVYKGAKKKFLQDLHRLPSGTAGPVVRRLGVVGYVAKGVALAIVGVLFVTAAVQADPSKATGLDGALHTLRDQPAGVVLLVIVALGFVAYGVYSFVRARYGRI</sequence>
<evidence type="ECO:0000259" key="2">
    <source>
        <dbReference type="Pfam" id="PF06724"/>
    </source>
</evidence>
<dbReference type="Pfam" id="PF06724">
    <property type="entry name" value="DUF1206"/>
    <property type="match status" value="3"/>
</dbReference>
<accession>A0A7Y6A0G5</accession>
<comment type="caution">
    <text evidence="3">The sequence shown here is derived from an EMBL/GenBank/DDBJ whole genome shotgun (WGS) entry which is preliminary data.</text>
</comment>
<keyword evidence="1" id="KW-0812">Transmembrane</keyword>
<protein>
    <submittedName>
        <fullName evidence="3">DUF1206 domain-containing protein</fullName>
    </submittedName>
</protein>
<proteinExistence type="predicted"/>
<feature type="transmembrane region" description="Helical" evidence="1">
    <location>
        <begin position="147"/>
        <end position="165"/>
    </location>
</feature>
<feature type="domain" description="DUF1206" evidence="2">
    <location>
        <begin position="194"/>
        <end position="263"/>
    </location>
</feature>
<feature type="domain" description="DUF1206" evidence="2">
    <location>
        <begin position="19"/>
        <end position="85"/>
    </location>
</feature>
<feature type="transmembrane region" description="Helical" evidence="1">
    <location>
        <begin position="103"/>
        <end position="121"/>
    </location>
</feature>
<dbReference type="EMBL" id="JABMCI010000042">
    <property type="protein sequence ID" value="NUU16189.1"/>
    <property type="molecule type" value="Genomic_DNA"/>
</dbReference>
<organism evidence="3 4">
    <name type="scientific">Cellulomonas humilata</name>
    <dbReference type="NCBI Taxonomy" id="144055"/>
    <lineage>
        <taxon>Bacteria</taxon>
        <taxon>Bacillati</taxon>
        <taxon>Actinomycetota</taxon>
        <taxon>Actinomycetes</taxon>
        <taxon>Micrococcales</taxon>
        <taxon>Cellulomonadaceae</taxon>
        <taxon>Cellulomonas</taxon>
    </lineage>
</organism>
<dbReference type="Proteomes" id="UP000565724">
    <property type="component" value="Unassembled WGS sequence"/>
</dbReference>
<gene>
    <name evidence="3" type="ORF">HP550_02855</name>
</gene>